<feature type="domain" description="HTH tetR-type" evidence="6">
    <location>
        <begin position="27"/>
        <end position="87"/>
    </location>
</feature>
<dbReference type="InterPro" id="IPR039538">
    <property type="entry name" value="BetI_C"/>
</dbReference>
<gene>
    <name evidence="7" type="ORF">QE367_002486</name>
</gene>
<evidence type="ECO:0000256" key="5">
    <source>
        <dbReference type="PROSITE-ProRule" id="PRU00335"/>
    </source>
</evidence>
<dbReference type="Gene3D" id="1.10.357.10">
    <property type="entry name" value="Tetracycline Repressor, domain 2"/>
    <property type="match status" value="1"/>
</dbReference>
<keyword evidence="8" id="KW-1185">Reference proteome</keyword>
<dbReference type="PANTHER" id="PTHR30055:SF200">
    <property type="entry name" value="HTH-TYPE TRANSCRIPTIONAL REPRESSOR BDCR"/>
    <property type="match status" value="1"/>
</dbReference>
<keyword evidence="4" id="KW-0804">Transcription</keyword>
<dbReference type="SUPFAM" id="SSF46689">
    <property type="entry name" value="Homeodomain-like"/>
    <property type="match status" value="1"/>
</dbReference>
<comment type="caution">
    <text evidence="7">The sequence shown here is derived from an EMBL/GenBank/DDBJ whole genome shotgun (WGS) entry which is preliminary data.</text>
</comment>
<keyword evidence="2" id="KW-0805">Transcription regulation</keyword>
<dbReference type="InterPro" id="IPR050109">
    <property type="entry name" value="HTH-type_TetR-like_transc_reg"/>
</dbReference>
<dbReference type="Pfam" id="PF00440">
    <property type="entry name" value="TetR_N"/>
    <property type="match status" value="1"/>
</dbReference>
<dbReference type="Pfam" id="PF13977">
    <property type="entry name" value="TetR_C_6"/>
    <property type="match status" value="1"/>
</dbReference>
<evidence type="ECO:0000256" key="1">
    <source>
        <dbReference type="ARBA" id="ARBA00022491"/>
    </source>
</evidence>
<evidence type="ECO:0000256" key="4">
    <source>
        <dbReference type="ARBA" id="ARBA00023163"/>
    </source>
</evidence>
<evidence type="ECO:0000313" key="8">
    <source>
        <dbReference type="Proteomes" id="UP001260188"/>
    </source>
</evidence>
<dbReference type="PROSITE" id="PS50977">
    <property type="entry name" value="HTH_TETR_2"/>
    <property type="match status" value="1"/>
</dbReference>
<dbReference type="Proteomes" id="UP001260188">
    <property type="component" value="Unassembled WGS sequence"/>
</dbReference>
<reference evidence="7 8" key="1">
    <citation type="submission" date="2023-08" db="EMBL/GenBank/DDBJ databases">
        <title>Functional and genomic diversity of the sorghum phyllosphere microbiome.</title>
        <authorList>
            <person name="Shade A."/>
        </authorList>
    </citation>
    <scope>NUCLEOTIDE SEQUENCE [LARGE SCALE GENOMIC DNA]</scope>
    <source>
        <strain evidence="7 8">SORGH_AS_0919</strain>
    </source>
</reference>
<name>A0ABU1I448_9MICO</name>
<dbReference type="InterPro" id="IPR001647">
    <property type="entry name" value="HTH_TetR"/>
</dbReference>
<keyword evidence="1" id="KW-0678">Repressor</keyword>
<dbReference type="InterPro" id="IPR009057">
    <property type="entry name" value="Homeodomain-like_sf"/>
</dbReference>
<dbReference type="EMBL" id="JAVIZA010000001">
    <property type="protein sequence ID" value="MDR6168282.1"/>
    <property type="molecule type" value="Genomic_DNA"/>
</dbReference>
<evidence type="ECO:0000313" key="7">
    <source>
        <dbReference type="EMBL" id="MDR6168282.1"/>
    </source>
</evidence>
<dbReference type="InterPro" id="IPR036271">
    <property type="entry name" value="Tet_transcr_reg_TetR-rel_C_sf"/>
</dbReference>
<keyword evidence="3 5" id="KW-0238">DNA-binding</keyword>
<feature type="DNA-binding region" description="H-T-H motif" evidence="5">
    <location>
        <begin position="50"/>
        <end position="69"/>
    </location>
</feature>
<accession>A0ABU1I448</accession>
<evidence type="ECO:0000259" key="6">
    <source>
        <dbReference type="PROSITE" id="PS50977"/>
    </source>
</evidence>
<proteinExistence type="predicted"/>
<organism evidence="7 8">
    <name type="scientific">Microbacterium paludicola</name>
    <dbReference type="NCBI Taxonomy" id="300019"/>
    <lineage>
        <taxon>Bacteria</taxon>
        <taxon>Bacillati</taxon>
        <taxon>Actinomycetota</taxon>
        <taxon>Actinomycetes</taxon>
        <taxon>Micrococcales</taxon>
        <taxon>Microbacteriaceae</taxon>
        <taxon>Microbacterium</taxon>
    </lineage>
</organism>
<dbReference type="SUPFAM" id="SSF48498">
    <property type="entry name" value="Tetracyclin repressor-like, C-terminal domain"/>
    <property type="match status" value="1"/>
</dbReference>
<evidence type="ECO:0000256" key="3">
    <source>
        <dbReference type="ARBA" id="ARBA00023125"/>
    </source>
</evidence>
<evidence type="ECO:0000256" key="2">
    <source>
        <dbReference type="ARBA" id="ARBA00023015"/>
    </source>
</evidence>
<protein>
    <submittedName>
        <fullName evidence="7">AcrR family transcriptional regulator</fullName>
    </submittedName>
</protein>
<dbReference type="PANTHER" id="PTHR30055">
    <property type="entry name" value="HTH-TYPE TRANSCRIPTIONAL REGULATOR RUTR"/>
    <property type="match status" value="1"/>
</dbReference>
<sequence length="220" mass="23703">MINFWEAYRLAGMASKDSAGRARLSGEQRRAQIAAAAERIAREQGLSAVTLRAVAASVGVGSALVAHHAPSMDDVVAGAFDTIVAAELSDLERLRERSPDSVLLVRELLRTLLDGTRSDVTLVWVQSWALGRRNEALAERVRAQMDAWTALLEGIIRDGVNADTFRVDDPVDVAAQVLGMIDGLNAHALVSWRDADARIRLMSTAVEALLGLRPGELTAP</sequence>